<feature type="compositionally biased region" description="Low complexity" evidence="3">
    <location>
        <begin position="464"/>
        <end position="478"/>
    </location>
</feature>
<gene>
    <name evidence="6" type="ORF">RJT34_29066</name>
</gene>
<feature type="region of interest" description="Disordered" evidence="3">
    <location>
        <begin position="274"/>
        <end position="492"/>
    </location>
</feature>
<dbReference type="InterPro" id="IPR027643">
    <property type="entry name" value="Formin-like_plant"/>
</dbReference>
<reference evidence="6 7" key="1">
    <citation type="submission" date="2024-01" db="EMBL/GenBank/DDBJ databases">
        <title>The genomes of 5 underutilized Papilionoideae crops provide insights into root nodulation and disease resistance.</title>
        <authorList>
            <person name="Yuan L."/>
        </authorList>
    </citation>
    <scope>NUCLEOTIDE SEQUENCE [LARGE SCALE GENOMIC DNA]</scope>
    <source>
        <strain evidence="6">LY-2023</strain>
        <tissue evidence="6">Leaf</tissue>
    </source>
</reference>
<feature type="compositionally biased region" description="Pro residues" evidence="3">
    <location>
        <begin position="366"/>
        <end position="463"/>
    </location>
</feature>
<keyword evidence="4" id="KW-0472">Membrane</keyword>
<feature type="region of interest" description="Disordered" evidence="3">
    <location>
        <begin position="904"/>
        <end position="968"/>
    </location>
</feature>
<dbReference type="SUPFAM" id="SSF101447">
    <property type="entry name" value="Formin homology 2 domain (FH2 domain)"/>
    <property type="match status" value="1"/>
</dbReference>
<feature type="compositionally biased region" description="Low complexity" evidence="3">
    <location>
        <begin position="904"/>
        <end position="914"/>
    </location>
</feature>
<keyword evidence="4" id="KW-0812">Transmembrane</keyword>
<dbReference type="InterPro" id="IPR042201">
    <property type="entry name" value="FH2_Formin_sf"/>
</dbReference>
<dbReference type="InterPro" id="IPR015425">
    <property type="entry name" value="FH2_Formin"/>
</dbReference>
<keyword evidence="7" id="KW-1185">Reference proteome</keyword>
<dbReference type="PROSITE" id="PS51444">
    <property type="entry name" value="FH2"/>
    <property type="match status" value="1"/>
</dbReference>
<organism evidence="6 7">
    <name type="scientific">Clitoria ternatea</name>
    <name type="common">Butterfly pea</name>
    <dbReference type="NCBI Taxonomy" id="43366"/>
    <lineage>
        <taxon>Eukaryota</taxon>
        <taxon>Viridiplantae</taxon>
        <taxon>Streptophyta</taxon>
        <taxon>Embryophyta</taxon>
        <taxon>Tracheophyta</taxon>
        <taxon>Spermatophyta</taxon>
        <taxon>Magnoliopsida</taxon>
        <taxon>eudicotyledons</taxon>
        <taxon>Gunneridae</taxon>
        <taxon>Pentapetalae</taxon>
        <taxon>rosids</taxon>
        <taxon>fabids</taxon>
        <taxon>Fabales</taxon>
        <taxon>Fabaceae</taxon>
        <taxon>Papilionoideae</taxon>
        <taxon>50 kb inversion clade</taxon>
        <taxon>NPAAA clade</taxon>
        <taxon>indigoferoid/millettioid clade</taxon>
        <taxon>Phaseoleae</taxon>
        <taxon>Clitoria</taxon>
    </lineage>
</organism>
<feature type="region of interest" description="Disordered" evidence="3">
    <location>
        <begin position="143"/>
        <end position="167"/>
    </location>
</feature>
<dbReference type="Gene3D" id="1.20.58.2220">
    <property type="entry name" value="Formin, FH2 domain"/>
    <property type="match status" value="1"/>
</dbReference>
<evidence type="ECO:0000259" key="5">
    <source>
        <dbReference type="PROSITE" id="PS51444"/>
    </source>
</evidence>
<feature type="compositionally biased region" description="Polar residues" evidence="3">
    <location>
        <begin position="274"/>
        <end position="346"/>
    </location>
</feature>
<evidence type="ECO:0000256" key="3">
    <source>
        <dbReference type="SAM" id="MobiDB-lite"/>
    </source>
</evidence>
<evidence type="ECO:0000256" key="4">
    <source>
        <dbReference type="SAM" id="Phobius"/>
    </source>
</evidence>
<feature type="domain" description="FH2" evidence="5">
    <location>
        <begin position="485"/>
        <end position="915"/>
    </location>
</feature>
<dbReference type="Pfam" id="PF02181">
    <property type="entry name" value="FH2"/>
    <property type="match status" value="1"/>
</dbReference>
<proteinExistence type="inferred from homology"/>
<dbReference type="PANTHER" id="PTHR23213:SF381">
    <property type="entry name" value="FORMIN-LIKE PROTEIN"/>
    <property type="match status" value="1"/>
</dbReference>
<evidence type="ECO:0000313" key="6">
    <source>
        <dbReference type="EMBL" id="KAK7272459.1"/>
    </source>
</evidence>
<dbReference type="SMART" id="SM00498">
    <property type="entry name" value="FH2"/>
    <property type="match status" value="1"/>
</dbReference>
<dbReference type="PANTHER" id="PTHR23213">
    <property type="entry name" value="FORMIN-RELATED"/>
    <property type="match status" value="1"/>
</dbReference>
<protein>
    <recommendedName>
        <fullName evidence="2">Formin-like protein</fullName>
    </recommendedName>
</protein>
<evidence type="ECO:0000256" key="2">
    <source>
        <dbReference type="RuleBase" id="RU361260"/>
    </source>
</evidence>
<feature type="transmembrane region" description="Helical" evidence="4">
    <location>
        <begin position="12"/>
        <end position="33"/>
    </location>
</feature>
<feature type="compositionally biased region" description="Polar residues" evidence="3">
    <location>
        <begin position="920"/>
        <end position="935"/>
    </location>
</feature>
<dbReference type="Proteomes" id="UP001359559">
    <property type="component" value="Unassembled WGS sequence"/>
</dbReference>
<name>A0AAN9FA60_CLITE</name>
<dbReference type="AlphaFoldDB" id="A0AAN9FA60"/>
<dbReference type="EMBL" id="JAYKXN010000007">
    <property type="protein sequence ID" value="KAK7272459.1"/>
    <property type="molecule type" value="Genomic_DNA"/>
</dbReference>
<accession>A0AAN9FA60</accession>
<feature type="transmembrane region" description="Helical" evidence="4">
    <location>
        <begin position="172"/>
        <end position="191"/>
    </location>
</feature>
<dbReference type="GO" id="GO:0045010">
    <property type="term" value="P:actin nucleation"/>
    <property type="evidence" value="ECO:0007669"/>
    <property type="project" value="InterPro"/>
</dbReference>
<comment type="similarity">
    <text evidence="1">Belongs to the formin-like family. Class-I subfamily.</text>
</comment>
<comment type="caution">
    <text evidence="6">The sequence shown here is derived from an EMBL/GenBank/DDBJ whole genome shotgun (WGS) entry which is preliminary data.</text>
</comment>
<evidence type="ECO:0000256" key="1">
    <source>
        <dbReference type="ARBA" id="ARBA00025793"/>
    </source>
</evidence>
<keyword evidence="4" id="KW-1133">Transmembrane helix</keyword>
<dbReference type="GO" id="GO:0051015">
    <property type="term" value="F:actin filament binding"/>
    <property type="evidence" value="ECO:0007669"/>
    <property type="project" value="InterPro"/>
</dbReference>
<evidence type="ECO:0000313" key="7">
    <source>
        <dbReference type="Proteomes" id="UP001359559"/>
    </source>
</evidence>
<sequence length="968" mass="105812">MKHFGMAIQQYMGIIKAIFCIVLVLNIVAAVNIEENKETQEEFLGQLLDPGSGMLDEDTAEVLWITCWEYLIHMKKETGDLDLCLSEESSRSTNVISSDIGSIARENIQKLSNTCYPQLKENFLHCLRKNNFPFHIPKEEDESKISHVTHAGSLSSRRHLGDSEQKKESGGAAMPIIALVAILVATFIILYCCGLCGNGQVRQNDERPLLSMSMSISDYSVGSSSNTNLHQGSMKEEKLGFQLSSNNLLEEQDNTMQDIQLGRMSNACQNQLGRMSNASQSQLGRMSNAYQSQVGRMSNASQSQLGSMSDASQSQLGRMSNASQSQLGRVSNASQSQLGRVSNASARISFELKPPPGRAVTTTMPPLKPPPGRPDLLPPDPPDNAPPPPPPPPPPSPPTRPPLTPPTPPTPPSPSAGPPPPPPPGHRPGAGPPPPPPPGGKSGPQPPPPPRTGSAPRAPPPLGPKGSKPLPSLSKAPGGAAANFPAEDSNPKAKLKPFFWDKVQANSNRSMVWTRIEAGSFQFNEEMIESLFGYTAPPPDKKGLPKNQSKEVEPQFVQLIESKKAQNLSIMLKALNVTTEEVSDALLEGNELPAEFLNSLLKMAPTDEEELKLRAFPGNLSQLRPADRFLKVMVDIPFAFKRMEALLYMGTLREDLTSTRASFATLEVACKELRSSRVFLKILEAVLKTGNRMNDGTFRGGALAFKLDTLLKLSDVKGVDGKTTLLHFVVQEIMRTEGIRAARMAKESHSFSSIKTEDLLEDIKSVESEEYYRELGLQVVSRLSNDLENVKKASAIDADALTGTTARLGHGLLKTKNFINSLEAKGDKGFHETVKSFVEKAEAQVTNLLEEEKKIMALVKSTGDYFHGNTGKDEGLRLFAIVRDFLVMIDKVCKELKDKAALQKKQQQQQQQQQAPPPTTKGSVKQETPRNNSKGSETRPPTPDIRRHLPVVADRRMDDFSSSDDESP</sequence>